<evidence type="ECO:0000313" key="4">
    <source>
        <dbReference type="Proteomes" id="UP000192569"/>
    </source>
</evidence>
<gene>
    <name evidence="3" type="ORF">SAMN00808754_1502</name>
</gene>
<feature type="domain" description="TadE-like" evidence="2">
    <location>
        <begin position="12"/>
        <end position="54"/>
    </location>
</feature>
<evidence type="ECO:0000256" key="1">
    <source>
        <dbReference type="SAM" id="Phobius"/>
    </source>
</evidence>
<dbReference type="Pfam" id="PF07811">
    <property type="entry name" value="TadE"/>
    <property type="match status" value="1"/>
</dbReference>
<keyword evidence="4" id="KW-1185">Reference proteome</keyword>
<sequence length="137" mass="14520">MLSGRIRKKFSGMALVEFAMVAPLLIFLTVVVFDLGLVVYDKVAVIAAAREGGRTAAVTDDAWKGVQACYSMASRAGLQSGSVSCTVSKQGDFYVSQATCRHAMVVPGLPMLLGGDRWTEITVTGKALFRAETAVSP</sequence>
<dbReference type="EMBL" id="LT838272">
    <property type="protein sequence ID" value="SMB96489.1"/>
    <property type="molecule type" value="Genomic_DNA"/>
</dbReference>
<protein>
    <submittedName>
        <fullName evidence="3">TadE-like protein</fullName>
    </submittedName>
</protein>
<dbReference type="Proteomes" id="UP000192569">
    <property type="component" value="Chromosome I"/>
</dbReference>
<dbReference type="OrthoDB" id="1683505at2"/>
<organism evidence="3 4">
    <name type="scientific">Thermanaeromonas toyohensis ToBE</name>
    <dbReference type="NCBI Taxonomy" id="698762"/>
    <lineage>
        <taxon>Bacteria</taxon>
        <taxon>Bacillati</taxon>
        <taxon>Bacillota</taxon>
        <taxon>Clostridia</taxon>
        <taxon>Neomoorellales</taxon>
        <taxon>Neomoorellaceae</taxon>
        <taxon>Thermanaeromonas</taxon>
    </lineage>
</organism>
<accession>A0A1W1VT10</accession>
<name>A0A1W1VT10_9FIRM</name>
<evidence type="ECO:0000259" key="2">
    <source>
        <dbReference type="Pfam" id="PF07811"/>
    </source>
</evidence>
<feature type="transmembrane region" description="Helical" evidence="1">
    <location>
        <begin position="12"/>
        <end position="40"/>
    </location>
</feature>
<dbReference type="AlphaFoldDB" id="A0A1W1VT10"/>
<dbReference type="STRING" id="698762.SAMN00808754_1502"/>
<dbReference type="RefSeq" id="WP_084667081.1">
    <property type="nucleotide sequence ID" value="NZ_LT838272.1"/>
</dbReference>
<reference evidence="3 4" key="1">
    <citation type="submission" date="2017-04" db="EMBL/GenBank/DDBJ databases">
        <authorList>
            <person name="Afonso C.L."/>
            <person name="Miller P.J."/>
            <person name="Scott M.A."/>
            <person name="Spackman E."/>
            <person name="Goraichik I."/>
            <person name="Dimitrov K.M."/>
            <person name="Suarez D.L."/>
            <person name="Swayne D.E."/>
        </authorList>
    </citation>
    <scope>NUCLEOTIDE SEQUENCE [LARGE SCALE GENOMIC DNA]</scope>
    <source>
        <strain evidence="3 4">ToBE</strain>
    </source>
</reference>
<proteinExistence type="predicted"/>
<dbReference type="InterPro" id="IPR012495">
    <property type="entry name" value="TadE-like_dom"/>
</dbReference>
<evidence type="ECO:0000313" key="3">
    <source>
        <dbReference type="EMBL" id="SMB96489.1"/>
    </source>
</evidence>
<keyword evidence="1" id="KW-1133">Transmembrane helix</keyword>
<keyword evidence="1" id="KW-0472">Membrane</keyword>
<keyword evidence="1" id="KW-0812">Transmembrane</keyword>